<evidence type="ECO:0000256" key="1">
    <source>
        <dbReference type="ARBA" id="ARBA00022857"/>
    </source>
</evidence>
<dbReference type="InterPro" id="IPR051034">
    <property type="entry name" value="Mito_Enoyl-ACP_Reductase"/>
</dbReference>
<feature type="domain" description="Alcohol dehydrogenase-like C-terminal" evidence="3">
    <location>
        <begin position="12"/>
        <end position="133"/>
    </location>
</feature>
<dbReference type="PANTHER" id="PTHR43981">
    <property type="entry name" value="ENOYL-[ACYL-CARRIER-PROTEIN] REDUCTASE, MITOCHONDRIAL"/>
    <property type="match status" value="1"/>
</dbReference>
<evidence type="ECO:0000256" key="2">
    <source>
        <dbReference type="ARBA" id="ARBA00023002"/>
    </source>
</evidence>
<dbReference type="InterPro" id="IPR036291">
    <property type="entry name" value="NAD(P)-bd_dom_sf"/>
</dbReference>
<dbReference type="PANTHER" id="PTHR43981:SF2">
    <property type="entry name" value="ENOYL-[ACYL-CARRIER-PROTEIN] REDUCTASE, MITOCHONDRIAL"/>
    <property type="match status" value="1"/>
</dbReference>
<gene>
    <name evidence="4" type="ORF">LWC34_05900</name>
</gene>
<evidence type="ECO:0000259" key="3">
    <source>
        <dbReference type="Pfam" id="PF00107"/>
    </source>
</evidence>
<dbReference type="InterPro" id="IPR013149">
    <property type="entry name" value="ADH-like_C"/>
</dbReference>
<keyword evidence="5" id="KW-1185">Reference proteome</keyword>
<dbReference type="EMBL" id="JAJVCN010000001">
    <property type="protein sequence ID" value="MCE7002366.1"/>
    <property type="molecule type" value="Genomic_DNA"/>
</dbReference>
<dbReference type="RefSeq" id="WP_233723425.1">
    <property type="nucleotide sequence ID" value="NZ_JAJVCN010000001.1"/>
</dbReference>
<evidence type="ECO:0000313" key="4">
    <source>
        <dbReference type="EMBL" id="MCE7002366.1"/>
    </source>
</evidence>
<dbReference type="Gene3D" id="3.40.50.720">
    <property type="entry name" value="NAD(P)-binding Rossmann-like Domain"/>
    <property type="match status" value="1"/>
</dbReference>
<organism evidence="4 5">
    <name type="scientific">Kibdelosporangium philippinense</name>
    <dbReference type="NCBI Taxonomy" id="211113"/>
    <lineage>
        <taxon>Bacteria</taxon>
        <taxon>Bacillati</taxon>
        <taxon>Actinomycetota</taxon>
        <taxon>Actinomycetes</taxon>
        <taxon>Pseudonocardiales</taxon>
        <taxon>Pseudonocardiaceae</taxon>
        <taxon>Kibdelosporangium</taxon>
    </lineage>
</organism>
<keyword evidence="1" id="KW-0521">NADP</keyword>
<keyword evidence="2" id="KW-0560">Oxidoreductase</keyword>
<dbReference type="SUPFAM" id="SSF51735">
    <property type="entry name" value="NAD(P)-binding Rossmann-fold domains"/>
    <property type="match status" value="1"/>
</dbReference>
<protein>
    <submittedName>
        <fullName evidence="4">Zinc-binding dehydrogenase</fullName>
    </submittedName>
</protein>
<accession>A0ABS8Z6V4</accession>
<dbReference type="Proteomes" id="UP001521150">
    <property type="component" value="Unassembled WGS sequence"/>
</dbReference>
<evidence type="ECO:0000313" key="5">
    <source>
        <dbReference type="Proteomes" id="UP001521150"/>
    </source>
</evidence>
<proteinExistence type="predicted"/>
<dbReference type="Gene3D" id="3.90.180.10">
    <property type="entry name" value="Medium-chain alcohol dehydrogenases, catalytic domain"/>
    <property type="match status" value="1"/>
</dbReference>
<name>A0ABS8Z6V4_9PSEU</name>
<dbReference type="Pfam" id="PF00107">
    <property type="entry name" value="ADH_zinc_N"/>
    <property type="match status" value="1"/>
</dbReference>
<sequence length="188" mass="20283">MAVLGLNLANSAVGQYVIALAKQAGVRTLAIVRREQAADVVRKLGADHVVIDGDKLGHRVAEALQGKQLRFLLEGTGSSEQVAELAPNVEAGGSVVLFAAVTYQSPALPLADLIYRGVTLSAFFILKWLRDTPREELERVYGELAELVRQGVIKSEVEATYPLTEYRNALAHAASMERSGKILFTPNG</sequence>
<comment type="caution">
    <text evidence="4">The sequence shown here is derived from an EMBL/GenBank/DDBJ whole genome shotgun (WGS) entry which is preliminary data.</text>
</comment>
<reference evidence="4 5" key="1">
    <citation type="submission" date="2021-12" db="EMBL/GenBank/DDBJ databases">
        <title>Genome sequence of Kibdelosporangium philippinense ATCC 49844.</title>
        <authorList>
            <person name="Fedorov E.A."/>
            <person name="Omeragic M."/>
            <person name="Shalygina K.F."/>
            <person name="Maclea K.S."/>
        </authorList>
    </citation>
    <scope>NUCLEOTIDE SEQUENCE [LARGE SCALE GENOMIC DNA]</scope>
    <source>
        <strain evidence="4 5">ATCC 49844</strain>
    </source>
</reference>